<evidence type="ECO:0000313" key="1">
    <source>
        <dbReference type="EMBL" id="VDD44447.1"/>
    </source>
</evidence>
<dbReference type="EMBL" id="LR031877">
    <property type="protein sequence ID" value="VDD44447.1"/>
    <property type="molecule type" value="Genomic_DNA"/>
</dbReference>
<sequence length="89" mass="9834">MAYWALMEPIYNVGPLRAKFNLALLPRVVENAGPSVSNGSQIGLVWKIDVESTREEGKRLTLRETVVEKVVQACVMKMELNGSLGFVIA</sequence>
<proteinExistence type="predicted"/>
<protein>
    <submittedName>
        <fullName evidence="1">Uncharacterized protein</fullName>
    </submittedName>
</protein>
<gene>
    <name evidence="1" type="ORF">BOLC5T31994H</name>
</gene>
<name>A0A3P6EIZ2_BRAOL</name>
<organism evidence="1">
    <name type="scientific">Brassica oleracea</name>
    <name type="common">Wild cabbage</name>
    <dbReference type="NCBI Taxonomy" id="3712"/>
    <lineage>
        <taxon>Eukaryota</taxon>
        <taxon>Viridiplantae</taxon>
        <taxon>Streptophyta</taxon>
        <taxon>Embryophyta</taxon>
        <taxon>Tracheophyta</taxon>
        <taxon>Spermatophyta</taxon>
        <taxon>Magnoliopsida</taxon>
        <taxon>eudicotyledons</taxon>
        <taxon>Gunneridae</taxon>
        <taxon>Pentapetalae</taxon>
        <taxon>rosids</taxon>
        <taxon>malvids</taxon>
        <taxon>Brassicales</taxon>
        <taxon>Brassicaceae</taxon>
        <taxon>Brassiceae</taxon>
        <taxon>Brassica</taxon>
    </lineage>
</organism>
<reference evidence="1" key="1">
    <citation type="submission" date="2018-11" db="EMBL/GenBank/DDBJ databases">
        <authorList>
            <consortium name="Genoscope - CEA"/>
            <person name="William W."/>
        </authorList>
    </citation>
    <scope>NUCLEOTIDE SEQUENCE</scope>
</reference>
<accession>A0A3P6EIZ2</accession>
<dbReference type="AlphaFoldDB" id="A0A3P6EIZ2"/>